<name>A0A4Z0MPL2_9BACT</name>
<keyword evidence="4" id="KW-0812">Transmembrane</keyword>
<feature type="domain" description="Glycosyltransferase 2-like" evidence="5">
    <location>
        <begin position="50"/>
        <end position="170"/>
    </location>
</feature>
<dbReference type="CDD" id="cd06439">
    <property type="entry name" value="CESA_like_1"/>
    <property type="match status" value="1"/>
</dbReference>
<evidence type="ECO:0000256" key="3">
    <source>
        <dbReference type="ARBA" id="ARBA00022679"/>
    </source>
</evidence>
<proteinExistence type="inferred from homology"/>
<evidence type="ECO:0000256" key="1">
    <source>
        <dbReference type="ARBA" id="ARBA00006739"/>
    </source>
</evidence>
<keyword evidence="2" id="KW-0328">Glycosyltransferase</keyword>
<feature type="transmembrane region" description="Helical" evidence="4">
    <location>
        <begin position="6"/>
        <end position="30"/>
    </location>
</feature>
<evidence type="ECO:0000256" key="2">
    <source>
        <dbReference type="ARBA" id="ARBA00022676"/>
    </source>
</evidence>
<dbReference type="Pfam" id="PF00535">
    <property type="entry name" value="Glycos_transf_2"/>
    <property type="match status" value="1"/>
</dbReference>
<organism evidence="6 7">
    <name type="scientific">Hymenobacter wooponensis</name>
    <dbReference type="NCBI Taxonomy" id="1525360"/>
    <lineage>
        <taxon>Bacteria</taxon>
        <taxon>Pseudomonadati</taxon>
        <taxon>Bacteroidota</taxon>
        <taxon>Cytophagia</taxon>
        <taxon>Cytophagales</taxon>
        <taxon>Hymenobacteraceae</taxon>
        <taxon>Hymenobacter</taxon>
    </lineage>
</organism>
<feature type="transmembrane region" description="Helical" evidence="4">
    <location>
        <begin position="321"/>
        <end position="341"/>
    </location>
</feature>
<feature type="transmembrane region" description="Helical" evidence="4">
    <location>
        <begin position="347"/>
        <end position="367"/>
    </location>
</feature>
<dbReference type="RefSeq" id="WP_135529575.1">
    <property type="nucleotide sequence ID" value="NZ_SRKZ01000002.1"/>
</dbReference>
<sequence length="393" mass="44045">MLVFCFWLFLAIVFYTYVGYGLLVAVWAFLVRKTTTQKPLSPTFEPEVTLVVPAYNEADILAVKVRNCQELDYPTDKLRLMFITDGSNDNSGEVLAAYPEVQHLHIPERGGKSLAENRAIQHITTPYVIFTDCNTLLNPEAVRAMVTHYQDPRVGAVSGEKHVLNDGTASGSGEGLYWKYESLLKRCDSEIYSLMGAAGELVSFRTELFDPLEKDVILDDFIQSMRIVGAGYKVVYEPKAYAMEPPSASLKEEMRRKVRICAGGWQAMSRLTFLLNPLRQPIVTFLYVSHRVLRWSLTPALLALLLPLNAYLAYTEHGIYSVLLALQVLFYVASGLGWWMATRGKQAGAALVPLYFTMMNVAAFRGFGRFIRNSQPAAWDKAQRAVAVPTTTI</sequence>
<evidence type="ECO:0000256" key="4">
    <source>
        <dbReference type="SAM" id="Phobius"/>
    </source>
</evidence>
<dbReference type="AlphaFoldDB" id="A0A4Z0MPL2"/>
<dbReference type="OrthoDB" id="9766971at2"/>
<gene>
    <name evidence="6" type="ORF">EU557_06225</name>
</gene>
<accession>A0A4Z0MPL2</accession>
<dbReference type="Gene3D" id="3.90.550.10">
    <property type="entry name" value="Spore Coat Polysaccharide Biosynthesis Protein SpsA, Chain A"/>
    <property type="match status" value="1"/>
</dbReference>
<dbReference type="PANTHER" id="PTHR43630:SF1">
    <property type="entry name" value="POLY-BETA-1,6-N-ACETYL-D-GLUCOSAMINE SYNTHASE"/>
    <property type="match status" value="1"/>
</dbReference>
<dbReference type="Proteomes" id="UP000298284">
    <property type="component" value="Unassembled WGS sequence"/>
</dbReference>
<keyword evidence="4" id="KW-1133">Transmembrane helix</keyword>
<keyword evidence="4" id="KW-0472">Membrane</keyword>
<dbReference type="GO" id="GO:0016757">
    <property type="term" value="F:glycosyltransferase activity"/>
    <property type="evidence" value="ECO:0007669"/>
    <property type="project" value="UniProtKB-KW"/>
</dbReference>
<dbReference type="EMBL" id="SRKZ01000002">
    <property type="protein sequence ID" value="TGD81165.1"/>
    <property type="molecule type" value="Genomic_DNA"/>
</dbReference>
<keyword evidence="3 6" id="KW-0808">Transferase</keyword>
<dbReference type="InterPro" id="IPR001173">
    <property type="entry name" value="Glyco_trans_2-like"/>
</dbReference>
<evidence type="ECO:0000313" key="6">
    <source>
        <dbReference type="EMBL" id="TGD81165.1"/>
    </source>
</evidence>
<comment type="similarity">
    <text evidence="1">Belongs to the glycosyltransferase 2 family.</text>
</comment>
<dbReference type="SUPFAM" id="SSF53448">
    <property type="entry name" value="Nucleotide-diphospho-sugar transferases"/>
    <property type="match status" value="1"/>
</dbReference>
<dbReference type="InterPro" id="IPR029044">
    <property type="entry name" value="Nucleotide-diphossugar_trans"/>
</dbReference>
<keyword evidence="7" id="KW-1185">Reference proteome</keyword>
<evidence type="ECO:0000313" key="7">
    <source>
        <dbReference type="Proteomes" id="UP000298284"/>
    </source>
</evidence>
<feature type="transmembrane region" description="Helical" evidence="4">
    <location>
        <begin position="295"/>
        <end position="314"/>
    </location>
</feature>
<protein>
    <submittedName>
        <fullName evidence="6">Glycosyltransferase family 2 protein</fullName>
    </submittedName>
</protein>
<evidence type="ECO:0000259" key="5">
    <source>
        <dbReference type="Pfam" id="PF00535"/>
    </source>
</evidence>
<reference evidence="6 7" key="1">
    <citation type="submission" date="2019-04" db="EMBL/GenBank/DDBJ databases">
        <authorList>
            <person name="Feng G."/>
            <person name="Zhang J."/>
            <person name="Zhu H."/>
        </authorList>
    </citation>
    <scope>NUCLEOTIDE SEQUENCE [LARGE SCALE GENOMIC DNA]</scope>
    <source>
        <strain evidence="6 7">JCM 19491</strain>
    </source>
</reference>
<dbReference type="PANTHER" id="PTHR43630">
    <property type="entry name" value="POLY-BETA-1,6-N-ACETYL-D-GLUCOSAMINE SYNTHASE"/>
    <property type="match status" value="1"/>
</dbReference>
<comment type="caution">
    <text evidence="6">The sequence shown here is derived from an EMBL/GenBank/DDBJ whole genome shotgun (WGS) entry which is preliminary data.</text>
</comment>